<proteinExistence type="predicted"/>
<gene>
    <name evidence="2" type="ORF">L195_g059352</name>
</gene>
<feature type="region of interest" description="Disordered" evidence="1">
    <location>
        <begin position="105"/>
        <end position="124"/>
    </location>
</feature>
<evidence type="ECO:0000313" key="3">
    <source>
        <dbReference type="Proteomes" id="UP000236291"/>
    </source>
</evidence>
<reference evidence="2 3" key="2">
    <citation type="journal article" date="2017" name="Front. Plant Sci.">
        <title>Gene Classification and Mining of Molecular Markers Useful in Red Clover (Trifolium pratense) Breeding.</title>
        <authorList>
            <person name="Istvanek J."/>
            <person name="Dluhosova J."/>
            <person name="Dluhos P."/>
            <person name="Patkova L."/>
            <person name="Nedelnik J."/>
            <person name="Repkova J."/>
        </authorList>
    </citation>
    <scope>NUCLEOTIDE SEQUENCE [LARGE SCALE GENOMIC DNA]</scope>
    <source>
        <strain evidence="3">cv. Tatra</strain>
        <tissue evidence="2">Young leaves</tissue>
    </source>
</reference>
<dbReference type="Proteomes" id="UP000236291">
    <property type="component" value="Unassembled WGS sequence"/>
</dbReference>
<feature type="non-terminal residue" evidence="2">
    <location>
        <position position="124"/>
    </location>
</feature>
<name>A0A2K3JXI1_TRIPR</name>
<dbReference type="AlphaFoldDB" id="A0A2K3JXI1"/>
<organism evidence="2 3">
    <name type="scientific">Trifolium pratense</name>
    <name type="common">Red clover</name>
    <dbReference type="NCBI Taxonomy" id="57577"/>
    <lineage>
        <taxon>Eukaryota</taxon>
        <taxon>Viridiplantae</taxon>
        <taxon>Streptophyta</taxon>
        <taxon>Embryophyta</taxon>
        <taxon>Tracheophyta</taxon>
        <taxon>Spermatophyta</taxon>
        <taxon>Magnoliopsida</taxon>
        <taxon>eudicotyledons</taxon>
        <taxon>Gunneridae</taxon>
        <taxon>Pentapetalae</taxon>
        <taxon>rosids</taxon>
        <taxon>fabids</taxon>
        <taxon>Fabales</taxon>
        <taxon>Fabaceae</taxon>
        <taxon>Papilionoideae</taxon>
        <taxon>50 kb inversion clade</taxon>
        <taxon>NPAAA clade</taxon>
        <taxon>Hologalegina</taxon>
        <taxon>IRL clade</taxon>
        <taxon>Trifolieae</taxon>
        <taxon>Trifolium</taxon>
    </lineage>
</organism>
<reference evidence="2 3" key="1">
    <citation type="journal article" date="2014" name="Am. J. Bot.">
        <title>Genome assembly and annotation for red clover (Trifolium pratense; Fabaceae).</title>
        <authorList>
            <person name="Istvanek J."/>
            <person name="Jaros M."/>
            <person name="Krenek A."/>
            <person name="Repkova J."/>
        </authorList>
    </citation>
    <scope>NUCLEOTIDE SEQUENCE [LARGE SCALE GENOMIC DNA]</scope>
    <source>
        <strain evidence="3">cv. Tatra</strain>
        <tissue evidence="2">Young leaves</tissue>
    </source>
</reference>
<evidence type="ECO:0000256" key="1">
    <source>
        <dbReference type="SAM" id="MobiDB-lite"/>
    </source>
</evidence>
<dbReference type="EMBL" id="ASHM01129089">
    <property type="protein sequence ID" value="PNX58765.1"/>
    <property type="molecule type" value="Genomic_DNA"/>
</dbReference>
<protein>
    <submittedName>
        <fullName evidence="2">Uncharacterized protein</fullName>
    </submittedName>
</protein>
<evidence type="ECO:0000313" key="2">
    <source>
        <dbReference type="EMBL" id="PNX58765.1"/>
    </source>
</evidence>
<accession>A0A2K3JXI1</accession>
<comment type="caution">
    <text evidence="2">The sequence shown here is derived from an EMBL/GenBank/DDBJ whole genome shotgun (WGS) entry which is preliminary data.</text>
</comment>
<sequence length="124" mass="14381">MKTVIAFPFSGITESLELPLELQRFLDFEHSRCFSPAWFVINCPFFWTVEERIQFAHELKMLIKLNLKFRYTIEACLEDANLFSNWNDVVVDGIYKKILDYHGPTTSNAEDDDADESAAHAKSK</sequence>